<feature type="domain" description="MannoseP isomerase/GMP-like beta-helix" evidence="11">
    <location>
        <begin position="274"/>
        <end position="322"/>
    </location>
</feature>
<protein>
    <recommendedName>
        <fullName evidence="2">mannose-1-phosphate guanylyltransferase</fullName>
        <ecNumber evidence="2">2.7.7.13</ecNumber>
    </recommendedName>
</protein>
<dbReference type="InterPro" id="IPR011051">
    <property type="entry name" value="RmlC_Cupin_sf"/>
</dbReference>
<evidence type="ECO:0000259" key="10">
    <source>
        <dbReference type="Pfam" id="PF01050"/>
    </source>
</evidence>
<proteinExistence type="inferred from homology"/>
<evidence type="ECO:0000256" key="8">
    <source>
        <dbReference type="RuleBase" id="RU004190"/>
    </source>
</evidence>
<feature type="domain" description="Nucleotidyl transferase" evidence="9">
    <location>
        <begin position="3"/>
        <end position="266"/>
    </location>
</feature>
<dbReference type="GO" id="GO:0000271">
    <property type="term" value="P:polysaccharide biosynthetic process"/>
    <property type="evidence" value="ECO:0007669"/>
    <property type="project" value="InterPro"/>
</dbReference>
<dbReference type="RefSeq" id="WP_185899017.1">
    <property type="nucleotide sequence ID" value="NZ_JACLZK010000002.1"/>
</dbReference>
<dbReference type="Gene3D" id="3.90.550.10">
    <property type="entry name" value="Spore Coat Polysaccharide Biosynthesis Protein SpsA, Chain A"/>
    <property type="match status" value="1"/>
</dbReference>
<feature type="domain" description="Mannose-6-phosphate isomerase type II C-terminal" evidence="10">
    <location>
        <begin position="332"/>
        <end position="442"/>
    </location>
</feature>
<keyword evidence="13" id="KW-1185">Reference proteome</keyword>
<name>A0A842JBR5_9BACT</name>
<keyword evidence="4 12" id="KW-0548">Nucleotidyltransferase</keyword>
<evidence type="ECO:0000256" key="4">
    <source>
        <dbReference type="ARBA" id="ARBA00022695"/>
    </source>
</evidence>
<evidence type="ECO:0000256" key="3">
    <source>
        <dbReference type="ARBA" id="ARBA00022679"/>
    </source>
</evidence>
<dbReference type="PANTHER" id="PTHR46390:SF1">
    <property type="entry name" value="MANNOSE-1-PHOSPHATE GUANYLYLTRANSFERASE"/>
    <property type="match status" value="1"/>
</dbReference>
<keyword evidence="12" id="KW-0413">Isomerase</keyword>
<evidence type="ECO:0000256" key="2">
    <source>
        <dbReference type="ARBA" id="ARBA00012387"/>
    </source>
</evidence>
<keyword evidence="3 12" id="KW-0808">Transferase</keyword>
<dbReference type="SUPFAM" id="SSF51182">
    <property type="entry name" value="RmlC-like cupins"/>
    <property type="match status" value="1"/>
</dbReference>
<reference evidence="12 13" key="1">
    <citation type="submission" date="2020-08" db="EMBL/GenBank/DDBJ databases">
        <title>Complete genome and description of Campylobacter massiliensis Marseille-Q3452 sp. nov.</title>
        <authorList>
            <person name="Antezack A."/>
        </authorList>
    </citation>
    <scope>NUCLEOTIDE SEQUENCE [LARGE SCALE GENOMIC DNA]</scope>
    <source>
        <strain evidence="12 13">Marseille-Q3452</strain>
    </source>
</reference>
<dbReference type="CDD" id="cd02509">
    <property type="entry name" value="GDP-M1P_Guanylyltransferase"/>
    <property type="match status" value="1"/>
</dbReference>
<accession>A0A842JBR5</accession>
<dbReference type="InterPro" id="IPR029044">
    <property type="entry name" value="Nucleotide-diphossugar_trans"/>
</dbReference>
<dbReference type="Pfam" id="PF22640">
    <property type="entry name" value="ManC_GMP_beta-helix"/>
    <property type="match status" value="1"/>
</dbReference>
<dbReference type="GO" id="GO:0009298">
    <property type="term" value="P:GDP-mannose biosynthetic process"/>
    <property type="evidence" value="ECO:0007669"/>
    <property type="project" value="TreeGrafter"/>
</dbReference>
<dbReference type="EC" id="2.7.7.13" evidence="2"/>
<dbReference type="Proteomes" id="UP000552683">
    <property type="component" value="Unassembled WGS sequence"/>
</dbReference>
<comment type="similarity">
    <text evidence="1 8">Belongs to the mannose-6-phosphate isomerase type 2 family.</text>
</comment>
<dbReference type="InterPro" id="IPR014710">
    <property type="entry name" value="RmlC-like_jellyroll"/>
</dbReference>
<evidence type="ECO:0000259" key="11">
    <source>
        <dbReference type="Pfam" id="PF22640"/>
    </source>
</evidence>
<evidence type="ECO:0000313" key="13">
    <source>
        <dbReference type="Proteomes" id="UP000552683"/>
    </source>
</evidence>
<dbReference type="NCBIfam" id="TIGR01479">
    <property type="entry name" value="GMP_PMI"/>
    <property type="match status" value="1"/>
</dbReference>
<sequence length="447" mass="50212">MTNVILCGGSGTRLWPLSRTLMPKQFIRLFNGKSLFDLTLRRNVHAQKTIIVCNEAHYFLALDECGSKKIDKFILEPFGKNTAAAITFAALCCDEDEILLVTPSDHLIEEEAEYKKALLIAKSYASQGFLVTFGIKPSEPNTGYGYIKADKNGDVERFIEKPNLETATKFIKEGGYYFNSGMFCFKAGVFLSEMKKYAPSIVKDVAAAIEGSVNEPCLLKISPNFMDKIEDISIDYALMQKSLNIKMVPLDAGWSDMGSFDELSKKIKNEGESLQIGASENFILTKKPTALVDVQNLLVVDTKDALLIAKKGSSQKVKEVYKHFSNSLPEICETHTSVYRPWGSYEVLGEGSGYKMKKIVVKPGKRLSLQKHFKRNEHWVVVEGEALVTIDNSEMQIKRNESIYIKKGQTHRLENTTNSDLIVIEVQTGEYLGEDDIVRISDDYDRK</sequence>
<dbReference type="GO" id="GO:0016853">
    <property type="term" value="F:isomerase activity"/>
    <property type="evidence" value="ECO:0007669"/>
    <property type="project" value="UniProtKB-KW"/>
</dbReference>
<dbReference type="InterPro" id="IPR006375">
    <property type="entry name" value="Man1P_GuaTrfase/Man6P_Isoase"/>
</dbReference>
<dbReference type="CDD" id="cd02213">
    <property type="entry name" value="cupin_PMI_typeII_C"/>
    <property type="match status" value="1"/>
</dbReference>
<dbReference type="Pfam" id="PF00483">
    <property type="entry name" value="NTP_transferase"/>
    <property type="match status" value="1"/>
</dbReference>
<keyword evidence="5" id="KW-0547">Nucleotide-binding</keyword>
<gene>
    <name evidence="12" type="ORF">H7R39_09610</name>
</gene>
<dbReference type="SUPFAM" id="SSF53448">
    <property type="entry name" value="Nucleotide-diphospho-sugar transferases"/>
    <property type="match status" value="1"/>
</dbReference>
<evidence type="ECO:0000256" key="6">
    <source>
        <dbReference type="ARBA" id="ARBA00023134"/>
    </source>
</evidence>
<dbReference type="InterPro" id="IPR054566">
    <property type="entry name" value="ManC/GMP-like_b-helix"/>
</dbReference>
<comment type="caution">
    <text evidence="12">The sequence shown here is derived from an EMBL/GenBank/DDBJ whole genome shotgun (WGS) entry which is preliminary data.</text>
</comment>
<dbReference type="FunFam" id="2.60.120.10:FF:000032">
    <property type="entry name" value="Mannose-1-phosphate guanylyltransferase/mannose-6-phosphate isomerase"/>
    <property type="match status" value="1"/>
</dbReference>
<dbReference type="Gene3D" id="2.60.120.10">
    <property type="entry name" value="Jelly Rolls"/>
    <property type="match status" value="1"/>
</dbReference>
<comment type="catalytic activity">
    <reaction evidence="7">
        <text>alpha-D-mannose 1-phosphate + GTP + H(+) = GDP-alpha-D-mannose + diphosphate</text>
        <dbReference type="Rhea" id="RHEA:15229"/>
        <dbReference type="ChEBI" id="CHEBI:15378"/>
        <dbReference type="ChEBI" id="CHEBI:33019"/>
        <dbReference type="ChEBI" id="CHEBI:37565"/>
        <dbReference type="ChEBI" id="CHEBI:57527"/>
        <dbReference type="ChEBI" id="CHEBI:58409"/>
        <dbReference type="EC" id="2.7.7.13"/>
    </reaction>
</comment>
<dbReference type="PANTHER" id="PTHR46390">
    <property type="entry name" value="MANNOSE-1-PHOSPHATE GUANYLYLTRANSFERASE"/>
    <property type="match status" value="1"/>
</dbReference>
<evidence type="ECO:0000256" key="7">
    <source>
        <dbReference type="ARBA" id="ARBA00047343"/>
    </source>
</evidence>
<organism evidence="12 13">
    <name type="scientific">Campylobacter massiliensis</name>
    <dbReference type="NCBI Taxonomy" id="2762557"/>
    <lineage>
        <taxon>Bacteria</taxon>
        <taxon>Pseudomonadati</taxon>
        <taxon>Campylobacterota</taxon>
        <taxon>Epsilonproteobacteria</taxon>
        <taxon>Campylobacterales</taxon>
        <taxon>Campylobacteraceae</taxon>
        <taxon>Campylobacter</taxon>
    </lineage>
</organism>
<evidence type="ECO:0000259" key="9">
    <source>
        <dbReference type="Pfam" id="PF00483"/>
    </source>
</evidence>
<evidence type="ECO:0000313" key="12">
    <source>
        <dbReference type="EMBL" id="MBC2883502.1"/>
    </source>
</evidence>
<dbReference type="InterPro" id="IPR049577">
    <property type="entry name" value="GMPP_N"/>
</dbReference>
<dbReference type="GO" id="GO:0004475">
    <property type="term" value="F:mannose-1-phosphate guanylyltransferase (GTP) activity"/>
    <property type="evidence" value="ECO:0007669"/>
    <property type="project" value="UniProtKB-EC"/>
</dbReference>
<dbReference type="Pfam" id="PF01050">
    <property type="entry name" value="MannoseP_isomer"/>
    <property type="match status" value="1"/>
</dbReference>
<dbReference type="GO" id="GO:0005525">
    <property type="term" value="F:GTP binding"/>
    <property type="evidence" value="ECO:0007669"/>
    <property type="project" value="UniProtKB-KW"/>
</dbReference>
<dbReference type="InterPro" id="IPR001538">
    <property type="entry name" value="Man6P_isomerase-2_C"/>
</dbReference>
<dbReference type="EMBL" id="JACLZK010000002">
    <property type="protein sequence ID" value="MBC2883502.1"/>
    <property type="molecule type" value="Genomic_DNA"/>
</dbReference>
<evidence type="ECO:0000256" key="5">
    <source>
        <dbReference type="ARBA" id="ARBA00022741"/>
    </source>
</evidence>
<dbReference type="InterPro" id="IPR051161">
    <property type="entry name" value="Mannose-6P_isomerase_type2"/>
</dbReference>
<keyword evidence="6" id="KW-0342">GTP-binding</keyword>
<evidence type="ECO:0000256" key="1">
    <source>
        <dbReference type="ARBA" id="ARBA00006115"/>
    </source>
</evidence>
<dbReference type="InterPro" id="IPR005835">
    <property type="entry name" value="NTP_transferase_dom"/>
</dbReference>
<dbReference type="AlphaFoldDB" id="A0A842JBR5"/>